<evidence type="ECO:0000313" key="1">
    <source>
        <dbReference type="EMBL" id="PHT82117.1"/>
    </source>
</evidence>
<comment type="caution">
    <text evidence="1">The sequence shown here is derived from an EMBL/GenBank/DDBJ whole genome shotgun (WGS) entry which is preliminary data.</text>
</comment>
<dbReference type="EMBL" id="AYRZ02000005">
    <property type="protein sequence ID" value="PHT82117.1"/>
    <property type="molecule type" value="Genomic_DNA"/>
</dbReference>
<name>A0A2G2ZJD3_CAPAN</name>
<dbReference type="SUPFAM" id="SSF54495">
    <property type="entry name" value="UBC-like"/>
    <property type="match status" value="1"/>
</dbReference>
<sequence>MHEWRFKTLQESLFSKAKAKAKAKRATTARGISIFLPQLSCGVTVHYYKHFKVPFSYQCGRLSELSNFESTLSKSELDTTNATNISVEDKDGAASEDEELDILGANWSPEIQNSDQHSKCLEITNNPSDHHFLGASGQGTPYQYGLFFFDLRIPPEYPDVPPGFEQVIRKHFRRQAPHIRKACDAYSRAFRIGSLGEDASIMSRPNFSGHDGAYHNPPVGKPIYTPERLVTDYSIT</sequence>
<accession>A0A2G2ZJD3</accession>
<protein>
    <submittedName>
        <fullName evidence="1">Uncharacterized protein</fullName>
    </submittedName>
</protein>
<proteinExistence type="predicted"/>
<dbReference type="Proteomes" id="UP000222542">
    <property type="component" value="Unassembled WGS sequence"/>
</dbReference>
<dbReference type="InterPro" id="IPR016135">
    <property type="entry name" value="UBQ-conjugating_enzyme/RWD"/>
</dbReference>
<dbReference type="Gramene" id="PHT82117">
    <property type="protein sequence ID" value="PHT82117"/>
    <property type="gene ID" value="T459_15132"/>
</dbReference>
<dbReference type="STRING" id="4072.A0A2G2ZJD3"/>
<dbReference type="AlphaFoldDB" id="A0A2G2ZJD3"/>
<evidence type="ECO:0000313" key="2">
    <source>
        <dbReference type="Proteomes" id="UP000222542"/>
    </source>
</evidence>
<reference evidence="1 2" key="1">
    <citation type="journal article" date="2014" name="Nat. Genet.">
        <title>Genome sequence of the hot pepper provides insights into the evolution of pungency in Capsicum species.</title>
        <authorList>
            <person name="Kim S."/>
            <person name="Park M."/>
            <person name="Yeom S.I."/>
            <person name="Kim Y.M."/>
            <person name="Lee J.M."/>
            <person name="Lee H.A."/>
            <person name="Seo E."/>
            <person name="Choi J."/>
            <person name="Cheong K."/>
            <person name="Kim K.T."/>
            <person name="Jung K."/>
            <person name="Lee G.W."/>
            <person name="Oh S.K."/>
            <person name="Bae C."/>
            <person name="Kim S.B."/>
            <person name="Lee H.Y."/>
            <person name="Kim S.Y."/>
            <person name="Kim M.S."/>
            <person name="Kang B.C."/>
            <person name="Jo Y.D."/>
            <person name="Yang H.B."/>
            <person name="Jeong H.J."/>
            <person name="Kang W.H."/>
            <person name="Kwon J.K."/>
            <person name="Shin C."/>
            <person name="Lim J.Y."/>
            <person name="Park J.H."/>
            <person name="Huh J.H."/>
            <person name="Kim J.S."/>
            <person name="Kim B.D."/>
            <person name="Cohen O."/>
            <person name="Paran I."/>
            <person name="Suh M.C."/>
            <person name="Lee S.B."/>
            <person name="Kim Y.K."/>
            <person name="Shin Y."/>
            <person name="Noh S.J."/>
            <person name="Park J."/>
            <person name="Seo Y.S."/>
            <person name="Kwon S.Y."/>
            <person name="Kim H.A."/>
            <person name="Park J.M."/>
            <person name="Kim H.J."/>
            <person name="Choi S.B."/>
            <person name="Bosland P.W."/>
            <person name="Reeves G."/>
            <person name="Jo S.H."/>
            <person name="Lee B.W."/>
            <person name="Cho H.T."/>
            <person name="Choi H.S."/>
            <person name="Lee M.S."/>
            <person name="Yu Y."/>
            <person name="Do Choi Y."/>
            <person name="Park B.S."/>
            <person name="van Deynze A."/>
            <person name="Ashrafi H."/>
            <person name="Hill T."/>
            <person name="Kim W.T."/>
            <person name="Pai H.S."/>
            <person name="Ahn H.K."/>
            <person name="Yeam I."/>
            <person name="Giovannoni J.J."/>
            <person name="Rose J.K."/>
            <person name="Sorensen I."/>
            <person name="Lee S.J."/>
            <person name="Kim R.W."/>
            <person name="Choi I.Y."/>
            <person name="Choi B.S."/>
            <person name="Lim J.S."/>
            <person name="Lee Y.H."/>
            <person name="Choi D."/>
        </authorList>
    </citation>
    <scope>NUCLEOTIDE SEQUENCE [LARGE SCALE GENOMIC DNA]</scope>
    <source>
        <strain evidence="2">cv. CM334</strain>
    </source>
</reference>
<gene>
    <name evidence="1" type="ORF">T459_15132</name>
</gene>
<reference evidence="1 2" key="2">
    <citation type="journal article" date="2017" name="Genome Biol.">
        <title>New reference genome sequences of hot pepper reveal the massive evolution of plant disease-resistance genes by retroduplication.</title>
        <authorList>
            <person name="Kim S."/>
            <person name="Park J."/>
            <person name="Yeom S.I."/>
            <person name="Kim Y.M."/>
            <person name="Seo E."/>
            <person name="Kim K.T."/>
            <person name="Kim M.S."/>
            <person name="Lee J.M."/>
            <person name="Cheong K."/>
            <person name="Shin H.S."/>
            <person name="Kim S.B."/>
            <person name="Han K."/>
            <person name="Lee J."/>
            <person name="Park M."/>
            <person name="Lee H.A."/>
            <person name="Lee H.Y."/>
            <person name="Lee Y."/>
            <person name="Oh S."/>
            <person name="Lee J.H."/>
            <person name="Choi E."/>
            <person name="Choi E."/>
            <person name="Lee S.E."/>
            <person name="Jeon J."/>
            <person name="Kim H."/>
            <person name="Choi G."/>
            <person name="Song H."/>
            <person name="Lee J."/>
            <person name="Lee S.C."/>
            <person name="Kwon J.K."/>
            <person name="Lee H.Y."/>
            <person name="Koo N."/>
            <person name="Hong Y."/>
            <person name="Kim R.W."/>
            <person name="Kang W.H."/>
            <person name="Huh J.H."/>
            <person name="Kang B.C."/>
            <person name="Yang T.J."/>
            <person name="Lee Y.H."/>
            <person name="Bennetzen J.L."/>
            <person name="Choi D."/>
        </authorList>
    </citation>
    <scope>NUCLEOTIDE SEQUENCE [LARGE SCALE GENOMIC DNA]</scope>
    <source>
        <strain evidence="2">cv. CM334</strain>
    </source>
</reference>
<keyword evidence="2" id="KW-1185">Reference proteome</keyword>
<dbReference type="Gene3D" id="3.10.110.10">
    <property type="entry name" value="Ubiquitin Conjugating Enzyme"/>
    <property type="match status" value="1"/>
</dbReference>
<organism evidence="1 2">
    <name type="scientific">Capsicum annuum</name>
    <name type="common">Capsicum pepper</name>
    <dbReference type="NCBI Taxonomy" id="4072"/>
    <lineage>
        <taxon>Eukaryota</taxon>
        <taxon>Viridiplantae</taxon>
        <taxon>Streptophyta</taxon>
        <taxon>Embryophyta</taxon>
        <taxon>Tracheophyta</taxon>
        <taxon>Spermatophyta</taxon>
        <taxon>Magnoliopsida</taxon>
        <taxon>eudicotyledons</taxon>
        <taxon>Gunneridae</taxon>
        <taxon>Pentapetalae</taxon>
        <taxon>asterids</taxon>
        <taxon>lamiids</taxon>
        <taxon>Solanales</taxon>
        <taxon>Solanaceae</taxon>
        <taxon>Solanoideae</taxon>
        <taxon>Capsiceae</taxon>
        <taxon>Capsicum</taxon>
    </lineage>
</organism>